<keyword evidence="2" id="KW-1185">Reference proteome</keyword>
<dbReference type="AlphaFoldDB" id="A0A098ELF6"/>
<reference evidence="1 2" key="1">
    <citation type="submission" date="2014-09" db="EMBL/GenBank/DDBJ databases">
        <authorList>
            <person name="Urmite Genomes Urmite Genomes"/>
        </authorList>
    </citation>
    <scope>NUCLEOTIDE SEQUENCE [LARGE SCALE GENOMIC DNA]</scope>
    <source>
        <strain evidence="1 2">ES2</strain>
    </source>
</reference>
<organism evidence="1 2">
    <name type="scientific">Planococcus massiliensis</name>
    <dbReference type="NCBI Taxonomy" id="1499687"/>
    <lineage>
        <taxon>Bacteria</taxon>
        <taxon>Bacillati</taxon>
        <taxon>Bacillota</taxon>
        <taxon>Bacilli</taxon>
        <taxon>Bacillales</taxon>
        <taxon>Caryophanaceae</taxon>
        <taxon>Planococcus</taxon>
    </lineage>
</organism>
<evidence type="ECO:0000313" key="1">
    <source>
        <dbReference type="EMBL" id="CEG23149.1"/>
    </source>
</evidence>
<accession>A0A098ELF6</accession>
<gene>
    <name evidence="1" type="ORF">BN1080_02093</name>
</gene>
<dbReference type="STRING" id="1499687.BN1080_02093"/>
<protein>
    <submittedName>
        <fullName evidence="1">Uncharacterized protein</fullName>
    </submittedName>
</protein>
<dbReference type="EMBL" id="CCXS01000001">
    <property type="protein sequence ID" value="CEG23149.1"/>
    <property type="molecule type" value="Genomic_DNA"/>
</dbReference>
<dbReference type="OrthoDB" id="10008941at2"/>
<dbReference type="Proteomes" id="UP000043699">
    <property type="component" value="Unassembled WGS sequence"/>
</dbReference>
<sequence length="197" mass="23338">MSEKVLLTKELVQEFESFKVLRNSLDEWARDKQDPNAAKSIIHELSFDQMARAYLIGYEIEKPKFQPGDRVIHINYTNHPDWKKDFKIAEVLKQSEYRSRVFFELKDFGDYEENYIRHATPEEIYWLETLGRDKVMDFHENDIYVDGDGDLFELSQNGQCDNYTRFSSAEKWYKSGGDFKGVYPADAFKPFPKEESK</sequence>
<name>A0A098ELF6_9BACL</name>
<proteinExistence type="predicted"/>
<evidence type="ECO:0000313" key="2">
    <source>
        <dbReference type="Proteomes" id="UP000043699"/>
    </source>
</evidence>
<dbReference type="RefSeq" id="WP_052651940.1">
    <property type="nucleotide sequence ID" value="NZ_CCXS01000001.1"/>
</dbReference>